<dbReference type="SUPFAM" id="SSF109604">
    <property type="entry name" value="HD-domain/PDEase-like"/>
    <property type="match status" value="1"/>
</dbReference>
<keyword evidence="4" id="KW-1185">Reference proteome</keyword>
<dbReference type="InterPro" id="IPR037522">
    <property type="entry name" value="HD_GYP_dom"/>
</dbReference>
<name>A0A9W6LPY5_9FUSO</name>
<dbReference type="RefSeq" id="WP_281837848.1">
    <property type="nucleotide sequence ID" value="NZ_BSDY01000037.1"/>
</dbReference>
<dbReference type="EMBL" id="BSDY01000037">
    <property type="protein sequence ID" value="GLI58172.1"/>
    <property type="molecule type" value="Genomic_DNA"/>
</dbReference>
<feature type="domain" description="HD-GYP" evidence="2">
    <location>
        <begin position="531"/>
        <end position="728"/>
    </location>
</feature>
<dbReference type="SMART" id="SM00471">
    <property type="entry name" value="HDc"/>
    <property type="match status" value="1"/>
</dbReference>
<dbReference type="InterPro" id="IPR003607">
    <property type="entry name" value="HD/PDEase_dom"/>
</dbReference>
<dbReference type="SUPFAM" id="SSF53850">
    <property type="entry name" value="Periplasmic binding protein-like II"/>
    <property type="match status" value="2"/>
</dbReference>
<protein>
    <submittedName>
        <fullName evidence="3">Metal-dependent phosphohydrolase</fullName>
    </submittedName>
</protein>
<comment type="caution">
    <text evidence="3">The sequence shown here is derived from an EMBL/GenBank/DDBJ whole genome shotgun (WGS) entry which is preliminary data.</text>
</comment>
<evidence type="ECO:0000256" key="1">
    <source>
        <dbReference type="SAM" id="Phobius"/>
    </source>
</evidence>
<dbReference type="InterPro" id="IPR052020">
    <property type="entry name" value="Cyclic_di-GMP/3'3'-cGAMP_PDE"/>
</dbReference>
<organism evidence="3 4">
    <name type="scientific">Propionigenium maris DSM 9537</name>
    <dbReference type="NCBI Taxonomy" id="1123000"/>
    <lineage>
        <taxon>Bacteria</taxon>
        <taxon>Fusobacteriati</taxon>
        <taxon>Fusobacteriota</taxon>
        <taxon>Fusobacteriia</taxon>
        <taxon>Fusobacteriales</taxon>
        <taxon>Fusobacteriaceae</taxon>
        <taxon>Propionigenium</taxon>
    </lineage>
</organism>
<dbReference type="Pfam" id="PF13487">
    <property type="entry name" value="HD_5"/>
    <property type="match status" value="1"/>
</dbReference>
<dbReference type="CDD" id="cd00077">
    <property type="entry name" value="HDc"/>
    <property type="match status" value="1"/>
</dbReference>
<dbReference type="Gene3D" id="3.40.190.10">
    <property type="entry name" value="Periplasmic binding protein-like II"/>
    <property type="match status" value="4"/>
</dbReference>
<reference evidence="3" key="1">
    <citation type="submission" date="2022-12" db="EMBL/GenBank/DDBJ databases">
        <title>Reference genome sequencing for broad-spectrum identification of bacterial and archaeal isolates by mass spectrometry.</title>
        <authorList>
            <person name="Sekiguchi Y."/>
            <person name="Tourlousse D.M."/>
        </authorList>
    </citation>
    <scope>NUCLEOTIDE SEQUENCE</scope>
    <source>
        <strain evidence="3">10succ1</strain>
    </source>
</reference>
<evidence type="ECO:0000313" key="4">
    <source>
        <dbReference type="Proteomes" id="UP001144471"/>
    </source>
</evidence>
<dbReference type="AlphaFoldDB" id="A0A9W6LPY5"/>
<accession>A0A9W6LPY5</accession>
<dbReference type="PANTHER" id="PTHR45228:SF8">
    <property type="entry name" value="TWO-COMPONENT RESPONSE REGULATOR-RELATED"/>
    <property type="match status" value="1"/>
</dbReference>
<keyword evidence="1" id="KW-1133">Transmembrane helix</keyword>
<keyword evidence="1" id="KW-0472">Membrane</keyword>
<gene>
    <name evidence="3" type="ORF">PM10SUCC1_36860</name>
</gene>
<dbReference type="Gene3D" id="1.10.3210.10">
    <property type="entry name" value="Hypothetical protein af1432"/>
    <property type="match status" value="1"/>
</dbReference>
<dbReference type="PROSITE" id="PS51832">
    <property type="entry name" value="HD_GYP"/>
    <property type="match status" value="1"/>
</dbReference>
<proteinExistence type="predicted"/>
<dbReference type="Proteomes" id="UP001144471">
    <property type="component" value="Unassembled WGS sequence"/>
</dbReference>
<dbReference type="PANTHER" id="PTHR45228">
    <property type="entry name" value="CYCLIC DI-GMP PHOSPHODIESTERASE TM_0186-RELATED"/>
    <property type="match status" value="1"/>
</dbReference>
<sequence length="728" mass="83750">MKLYLFIFLLLFESIFSQEIQPTFSSAERYWIEARRGSPIEIYLTKNNGILNYSTKDGSGGIFPSLIKILEERTGLTIKTVEVDEKKLKDITQAGVPDIIFGLKDYKKNEDTYYYRDTPIELNGVLLTREESPVIDSQTSLSGKRVVIVRGNSILNKAHIRYGSKMTIILKDSVEEAAKTLLKGEADIYIENLPETLNYITNNPKSEVKINYLSTSLRTNYQIGVKKEYKPFLRIMDKIFHELDVNKDFLYDEMLLYLNDGLKLSRMVREYLEKTTSLDVYLPIDRDLYPLFYTDENGEEAGFLSYYFKDIEKMLGVKINFGRGTSPDGFNINPLIVEVGGRELNNQGFLTTEPYYEGLFYIFNRKEEPFIPDPTSLGNYSLAAVKTPVLINYYKTLGVKEKNIKFFPTQEKAIEGVSRGEADLFISDLRWADYLMKKIGTKNLKVAGVLPERVAFKFGISSKDEILHLIISSFEKKLSYEFIDRKKRLLKQEVHLAEDYKLSLSITLVAFAGFILLYLHLKRIKNVYGRLRGLTIGLVGTLESANSYKDEDTGTHVKRINHYSELLALELRRELKLSKKFIEDIGLYASLHDIGKIGIPDSILKKPGKLTQEEFDTMKRHSDIGYKLIGRVDVSPVASNLIRFHHERWNGKGYPLGLSGDEIPIEARIVALADVYDALRQERVYKRAFSHEKTVEIILSEEGKHFDPQVVEAFKRVHKEFNYIFENN</sequence>
<keyword evidence="1" id="KW-0812">Transmembrane</keyword>
<evidence type="ECO:0000259" key="2">
    <source>
        <dbReference type="PROSITE" id="PS51832"/>
    </source>
</evidence>
<evidence type="ECO:0000313" key="3">
    <source>
        <dbReference type="EMBL" id="GLI58172.1"/>
    </source>
</evidence>
<feature type="transmembrane region" description="Helical" evidence="1">
    <location>
        <begin position="502"/>
        <end position="521"/>
    </location>
</feature>